<dbReference type="RefSeq" id="WP_364380023.1">
    <property type="nucleotide sequence ID" value="NZ_JBHMCF010000046.1"/>
</dbReference>
<name>A0ABV5P0I4_9ACTN</name>
<comment type="caution">
    <text evidence="1">The sequence shown here is derived from an EMBL/GenBank/DDBJ whole genome shotgun (WGS) entry which is preliminary data.</text>
</comment>
<evidence type="ECO:0000313" key="2">
    <source>
        <dbReference type="Proteomes" id="UP001589568"/>
    </source>
</evidence>
<sequence length="457" mass="49147">MVEAVAPAGRTGVARAWAEALTRIRAGDVPGTEHYISTLSPAQRAEIAAELPGHVARAPGLGCAATPLLLAGAGCLSEPAEVASWLFKPELQADRDEPPRKDERSRGERTESRRLLALLRRRPPQWQADVARHITSRLRLPELRHWEVAAELTRETGIRPPRDHAFIVGWLRSSRSSPLGSLANDPLSAAYAPHLLDFGGLTHAELWLLIAAVTRLVEDGLLTRASVLGTLLHKLTQECGSAPARPINARSARPACGTSARFTHPISGPMAATGRIERRPRFGEWPLPDEARGPRAGRLTSAHLVGLHDRLNPALDEAAAHASDYASLLPAGPVAVADMAVAQLWRLEEAGRLDDGLLAEAMAALTSRPEKKLLRVAVEWAAEAALRDATRTDIVLQALVPVLAQDTPALRERAARLALSLAPKAGPRGRAALRRVAEWSGASRERLPPPRGGITPL</sequence>
<accession>A0ABV5P0I4</accession>
<keyword evidence="2" id="KW-1185">Reference proteome</keyword>
<gene>
    <name evidence="1" type="ORF">ACFFR3_41615</name>
</gene>
<proteinExistence type="predicted"/>
<evidence type="ECO:0008006" key="3">
    <source>
        <dbReference type="Google" id="ProtNLM"/>
    </source>
</evidence>
<evidence type="ECO:0000313" key="1">
    <source>
        <dbReference type="EMBL" id="MFB9476032.1"/>
    </source>
</evidence>
<dbReference type="Proteomes" id="UP001589568">
    <property type="component" value="Unassembled WGS sequence"/>
</dbReference>
<dbReference type="EMBL" id="JBHMCF010000046">
    <property type="protein sequence ID" value="MFB9476032.1"/>
    <property type="molecule type" value="Genomic_DNA"/>
</dbReference>
<organism evidence="1 2">
    <name type="scientific">Nonomuraea salmonea</name>
    <dbReference type="NCBI Taxonomy" id="46181"/>
    <lineage>
        <taxon>Bacteria</taxon>
        <taxon>Bacillati</taxon>
        <taxon>Actinomycetota</taxon>
        <taxon>Actinomycetes</taxon>
        <taxon>Streptosporangiales</taxon>
        <taxon>Streptosporangiaceae</taxon>
        <taxon>Nonomuraea</taxon>
    </lineage>
</organism>
<protein>
    <recommendedName>
        <fullName evidence="3">HEAT repeat domain-containing protein</fullName>
    </recommendedName>
</protein>
<reference evidence="1 2" key="1">
    <citation type="submission" date="2024-09" db="EMBL/GenBank/DDBJ databases">
        <authorList>
            <person name="Sun Q."/>
            <person name="Mori K."/>
        </authorList>
    </citation>
    <scope>NUCLEOTIDE SEQUENCE [LARGE SCALE GENOMIC DNA]</scope>
    <source>
        <strain evidence="1 2">JCM 3324</strain>
    </source>
</reference>